<feature type="domain" description="T-box" evidence="9">
    <location>
        <begin position="118"/>
        <end position="294"/>
    </location>
</feature>
<dbReference type="InterPro" id="IPR002070">
    <property type="entry name" value="TF_Brachyury"/>
</dbReference>
<dbReference type="InterPro" id="IPR001699">
    <property type="entry name" value="TF_T-box"/>
</dbReference>
<dbReference type="PROSITE" id="PS50252">
    <property type="entry name" value="TBOX_3"/>
    <property type="match status" value="1"/>
</dbReference>
<dbReference type="InterPro" id="IPR008967">
    <property type="entry name" value="p53-like_TF_DNA-bd_sf"/>
</dbReference>
<evidence type="ECO:0000259" key="9">
    <source>
        <dbReference type="PROSITE" id="PS50252"/>
    </source>
</evidence>
<name>A0AAV1G1H9_XYRNO</name>
<organism evidence="10 11">
    <name type="scientific">Xyrichtys novacula</name>
    <name type="common">Pearly razorfish</name>
    <name type="synonym">Hemipteronotus novacula</name>
    <dbReference type="NCBI Taxonomy" id="13765"/>
    <lineage>
        <taxon>Eukaryota</taxon>
        <taxon>Metazoa</taxon>
        <taxon>Chordata</taxon>
        <taxon>Craniata</taxon>
        <taxon>Vertebrata</taxon>
        <taxon>Euteleostomi</taxon>
        <taxon>Actinopterygii</taxon>
        <taxon>Neopterygii</taxon>
        <taxon>Teleostei</taxon>
        <taxon>Neoteleostei</taxon>
        <taxon>Acanthomorphata</taxon>
        <taxon>Eupercaria</taxon>
        <taxon>Labriformes</taxon>
        <taxon>Labridae</taxon>
        <taxon>Xyrichtys</taxon>
    </lineage>
</organism>
<comment type="subcellular location">
    <subcellularLocation>
        <location evidence="1 7">Nucleus</location>
    </subcellularLocation>
</comment>
<evidence type="ECO:0000313" key="10">
    <source>
        <dbReference type="EMBL" id="CAJ1067791.1"/>
    </source>
</evidence>
<dbReference type="GO" id="GO:0005634">
    <property type="term" value="C:nucleus"/>
    <property type="evidence" value="ECO:0007669"/>
    <property type="project" value="UniProtKB-SubCell"/>
</dbReference>
<keyword evidence="2" id="KW-0217">Developmental protein</keyword>
<dbReference type="GO" id="GO:0045893">
    <property type="term" value="P:positive regulation of DNA-templated transcription"/>
    <property type="evidence" value="ECO:0007669"/>
    <property type="project" value="InterPro"/>
</dbReference>
<sequence>MRRSEEDKEEEEEEEEEEMSESRSLKQVIDPGESPAEGTKEDSDGPELRFPKMETPVFAVLQRNFQKKKKKSDLILPEIPKKSQRAEIYTLIWTFSSDYKSGICSQFQDDHRGRRESGEGRELWEKFEELTNEMIVTKTGRRMFPVLKVNVSGLDPNAMYSFLLDFVSADNHRWKYVNGEWVHGGKPEPQTPSCVYIHPDSPNFGAHWMKVPVSFSKVKLTNKLHGGGRGGQIMLNSLHKYEPRIHIVRVGGPRRMLTSHSFPETQFIAVTAYQNEEITSLKIKYNPFAKAFLDAKERGESKDMREENAENQQSTYSQCGWFPGSGPHSQFGNLISLSPSHGCERYSTLRNHRSAPYAGPYTHRTSSPSGFSDNSSTCPSMFSSHENWSGLHMSPNFGLMPVTQNPNSGTTSSPYSGLWSVSNPPLTPGSQTGSLTSHFLRGSSSHYPGLSHSATAPSSGSPLYDSSTPSEVQDSAQYDTSPHRPITSAWTPVTPPPL</sequence>
<feature type="region of interest" description="Disordered" evidence="8">
    <location>
        <begin position="1"/>
        <end position="50"/>
    </location>
</feature>
<dbReference type="FunFam" id="2.60.40.820:FF:000002">
    <property type="entry name" value="T-box transcription factor Brachyury"/>
    <property type="match status" value="1"/>
</dbReference>
<feature type="region of interest" description="Disordered" evidence="8">
    <location>
        <begin position="399"/>
        <end position="498"/>
    </location>
</feature>
<gene>
    <name evidence="10" type="ORF">XNOV1_A023102</name>
</gene>
<dbReference type="PRINTS" id="PR00937">
    <property type="entry name" value="TBOX"/>
</dbReference>
<accession>A0AAV1G1H9</accession>
<evidence type="ECO:0000313" key="11">
    <source>
        <dbReference type="Proteomes" id="UP001178508"/>
    </source>
</evidence>
<keyword evidence="4 7" id="KW-0238">DNA-binding</keyword>
<dbReference type="InterPro" id="IPR018186">
    <property type="entry name" value="TF_T-box_CS"/>
</dbReference>
<dbReference type="GO" id="GO:0000978">
    <property type="term" value="F:RNA polymerase II cis-regulatory region sequence-specific DNA binding"/>
    <property type="evidence" value="ECO:0007669"/>
    <property type="project" value="InterPro"/>
</dbReference>
<proteinExistence type="predicted"/>
<dbReference type="PROSITE" id="PS01264">
    <property type="entry name" value="TBOX_2"/>
    <property type="match status" value="1"/>
</dbReference>
<keyword evidence="5" id="KW-0804">Transcription</keyword>
<reference evidence="10" key="1">
    <citation type="submission" date="2023-08" db="EMBL/GenBank/DDBJ databases">
        <authorList>
            <person name="Alioto T."/>
            <person name="Alioto T."/>
            <person name="Gomez Garrido J."/>
        </authorList>
    </citation>
    <scope>NUCLEOTIDE SEQUENCE</scope>
</reference>
<keyword evidence="6 7" id="KW-0539">Nucleus</keyword>
<keyword evidence="3" id="KW-0805">Transcription regulation</keyword>
<feature type="compositionally biased region" description="Acidic residues" evidence="8">
    <location>
        <begin position="7"/>
        <end position="19"/>
    </location>
</feature>
<dbReference type="PROSITE" id="PS01283">
    <property type="entry name" value="TBOX_1"/>
    <property type="match status" value="1"/>
</dbReference>
<dbReference type="GO" id="GO:0001708">
    <property type="term" value="P:cell fate specification"/>
    <property type="evidence" value="ECO:0007669"/>
    <property type="project" value="TreeGrafter"/>
</dbReference>
<evidence type="ECO:0000256" key="1">
    <source>
        <dbReference type="ARBA" id="ARBA00004123"/>
    </source>
</evidence>
<feature type="compositionally biased region" description="Polar residues" evidence="8">
    <location>
        <begin position="402"/>
        <end position="480"/>
    </location>
</feature>
<evidence type="ECO:0000256" key="7">
    <source>
        <dbReference type="PROSITE-ProRule" id="PRU00201"/>
    </source>
</evidence>
<protein>
    <submittedName>
        <fullName evidence="10">T-box transcription factor T</fullName>
    </submittedName>
</protein>
<evidence type="ECO:0000256" key="4">
    <source>
        <dbReference type="ARBA" id="ARBA00023125"/>
    </source>
</evidence>
<evidence type="ECO:0000256" key="5">
    <source>
        <dbReference type="ARBA" id="ARBA00023163"/>
    </source>
</evidence>
<comment type="caution">
    <text evidence="7">Lacks conserved residue(s) required for the propagation of feature annotation.</text>
</comment>
<evidence type="ECO:0000256" key="6">
    <source>
        <dbReference type="ARBA" id="ARBA00023242"/>
    </source>
</evidence>
<dbReference type="GO" id="GO:0000785">
    <property type="term" value="C:chromatin"/>
    <property type="evidence" value="ECO:0007669"/>
    <property type="project" value="TreeGrafter"/>
</dbReference>
<dbReference type="InterPro" id="IPR036960">
    <property type="entry name" value="T-box_sf"/>
</dbReference>
<dbReference type="Gene3D" id="2.60.40.820">
    <property type="entry name" value="Transcription factor, T-box"/>
    <property type="match status" value="1"/>
</dbReference>
<dbReference type="CDD" id="cd20192">
    <property type="entry name" value="T-box_TBXT_TBX19-like"/>
    <property type="match status" value="1"/>
</dbReference>
<dbReference type="GO" id="GO:0000981">
    <property type="term" value="F:DNA-binding transcription factor activity, RNA polymerase II-specific"/>
    <property type="evidence" value="ECO:0007669"/>
    <property type="project" value="TreeGrafter"/>
</dbReference>
<dbReference type="PANTHER" id="PTHR11267:SF106">
    <property type="entry name" value="T-RELATED PROTEIN"/>
    <property type="match status" value="1"/>
</dbReference>
<evidence type="ECO:0000256" key="2">
    <source>
        <dbReference type="ARBA" id="ARBA00022473"/>
    </source>
</evidence>
<keyword evidence="11" id="KW-1185">Reference proteome</keyword>
<dbReference type="InterPro" id="IPR046360">
    <property type="entry name" value="T-box_DNA-bd"/>
</dbReference>
<dbReference type="EMBL" id="OY660874">
    <property type="protein sequence ID" value="CAJ1067791.1"/>
    <property type="molecule type" value="Genomic_DNA"/>
</dbReference>
<dbReference type="PANTHER" id="PTHR11267">
    <property type="entry name" value="T-BOX PROTEIN-RELATED"/>
    <property type="match status" value="1"/>
</dbReference>
<dbReference type="SMART" id="SM00425">
    <property type="entry name" value="TBOX"/>
    <property type="match status" value="1"/>
</dbReference>
<dbReference type="Pfam" id="PF00907">
    <property type="entry name" value="T-box"/>
    <property type="match status" value="1"/>
</dbReference>
<dbReference type="PRINTS" id="PR00938">
    <property type="entry name" value="BRACHYURY"/>
</dbReference>
<dbReference type="AlphaFoldDB" id="A0AAV1G1H9"/>
<evidence type="ECO:0000256" key="8">
    <source>
        <dbReference type="SAM" id="MobiDB-lite"/>
    </source>
</evidence>
<dbReference type="SUPFAM" id="SSF49417">
    <property type="entry name" value="p53-like transcription factors"/>
    <property type="match status" value="1"/>
</dbReference>
<dbReference type="Proteomes" id="UP001178508">
    <property type="component" value="Chromosome 11"/>
</dbReference>
<evidence type="ECO:0000256" key="3">
    <source>
        <dbReference type="ARBA" id="ARBA00023015"/>
    </source>
</evidence>
<feature type="compositionally biased region" description="Basic and acidic residues" evidence="8">
    <location>
        <begin position="38"/>
        <end position="50"/>
    </location>
</feature>